<evidence type="ECO:0000256" key="6">
    <source>
        <dbReference type="ARBA" id="ARBA00022741"/>
    </source>
</evidence>
<dbReference type="VEuPathDB" id="VectorBase:LDEU005865"/>
<dbReference type="Gene3D" id="3.40.50.2300">
    <property type="match status" value="1"/>
</dbReference>
<dbReference type="GO" id="GO:0035556">
    <property type="term" value="P:intracellular signal transduction"/>
    <property type="evidence" value="ECO:0007669"/>
    <property type="project" value="InterPro"/>
</dbReference>
<dbReference type="GO" id="GO:0004672">
    <property type="term" value="F:protein kinase activity"/>
    <property type="evidence" value="ECO:0007669"/>
    <property type="project" value="InterPro"/>
</dbReference>
<keyword evidence="4" id="KW-0812">Transmembrane</keyword>
<keyword evidence="12 14" id="KW-0456">Lyase</keyword>
<dbReference type="InterPro" id="IPR001245">
    <property type="entry name" value="Ser-Thr/Tyr_kinase_cat_dom"/>
</dbReference>
<feature type="domain" description="Protein kinase" evidence="16">
    <location>
        <begin position="328"/>
        <end position="609"/>
    </location>
</feature>
<comment type="similarity">
    <text evidence="14">Belongs to the adenylyl cyclase class-4/guanylyl cyclase family.</text>
</comment>
<evidence type="ECO:0000256" key="5">
    <source>
        <dbReference type="ARBA" id="ARBA00022729"/>
    </source>
</evidence>
<dbReference type="EMBL" id="NCKV01002987">
    <property type="protein sequence ID" value="RWS26175.1"/>
    <property type="molecule type" value="Genomic_DNA"/>
</dbReference>
<keyword evidence="11" id="KW-0325">Glycoprotein</keyword>
<keyword evidence="5" id="KW-0732">Signal</keyword>
<dbReference type="FunFam" id="3.30.70.1230:FF:000019">
    <property type="entry name" value="Guanylate cyclase"/>
    <property type="match status" value="1"/>
</dbReference>
<evidence type="ECO:0000256" key="4">
    <source>
        <dbReference type="ARBA" id="ARBA00022692"/>
    </source>
</evidence>
<dbReference type="STRING" id="299467.A0A443SF91"/>
<name>A0A443SF91_9ACAR</name>
<dbReference type="EC" id="4.6.1.2" evidence="3 15"/>
<dbReference type="SUPFAM" id="SSF53822">
    <property type="entry name" value="Periplasmic binding protein-like I"/>
    <property type="match status" value="1"/>
</dbReference>
<evidence type="ECO:0000256" key="9">
    <source>
        <dbReference type="ARBA" id="ARBA00023136"/>
    </source>
</evidence>
<dbReference type="PROSITE" id="PS50125">
    <property type="entry name" value="GUANYLATE_CYCLASE_2"/>
    <property type="match status" value="1"/>
</dbReference>
<evidence type="ECO:0000313" key="18">
    <source>
        <dbReference type="EMBL" id="RWS26175.1"/>
    </source>
</evidence>
<dbReference type="Pfam" id="PF00211">
    <property type="entry name" value="Guanylate_cyc"/>
    <property type="match status" value="1"/>
</dbReference>
<dbReference type="Gene3D" id="1.10.510.10">
    <property type="entry name" value="Transferase(Phosphotransferase) domain 1"/>
    <property type="match status" value="1"/>
</dbReference>
<evidence type="ECO:0000256" key="11">
    <source>
        <dbReference type="ARBA" id="ARBA00023180"/>
    </source>
</evidence>
<keyword evidence="9" id="KW-0472">Membrane</keyword>
<dbReference type="Proteomes" id="UP000288716">
    <property type="component" value="Unassembled WGS sequence"/>
</dbReference>
<dbReference type="Pfam" id="PF01094">
    <property type="entry name" value="ANF_receptor"/>
    <property type="match status" value="1"/>
</dbReference>
<comment type="caution">
    <text evidence="18">The sequence shown here is derived from an EMBL/GenBank/DDBJ whole genome shotgun (WGS) entry which is preliminary data.</text>
</comment>
<evidence type="ECO:0000256" key="13">
    <source>
        <dbReference type="ARBA" id="ARBA00023293"/>
    </source>
</evidence>
<dbReference type="Pfam" id="PF07714">
    <property type="entry name" value="PK_Tyr_Ser-Thr"/>
    <property type="match status" value="1"/>
</dbReference>
<dbReference type="AlphaFoldDB" id="A0A443SF91"/>
<evidence type="ECO:0000256" key="10">
    <source>
        <dbReference type="ARBA" id="ARBA00023170"/>
    </source>
</evidence>
<organism evidence="18 19">
    <name type="scientific">Leptotrombidium deliense</name>
    <dbReference type="NCBI Taxonomy" id="299467"/>
    <lineage>
        <taxon>Eukaryota</taxon>
        <taxon>Metazoa</taxon>
        <taxon>Ecdysozoa</taxon>
        <taxon>Arthropoda</taxon>
        <taxon>Chelicerata</taxon>
        <taxon>Arachnida</taxon>
        <taxon>Acari</taxon>
        <taxon>Acariformes</taxon>
        <taxon>Trombidiformes</taxon>
        <taxon>Prostigmata</taxon>
        <taxon>Anystina</taxon>
        <taxon>Parasitengona</taxon>
        <taxon>Trombiculoidea</taxon>
        <taxon>Trombiculidae</taxon>
        <taxon>Leptotrombidium</taxon>
    </lineage>
</organism>
<dbReference type="GO" id="GO:0004383">
    <property type="term" value="F:guanylate cyclase activity"/>
    <property type="evidence" value="ECO:0007669"/>
    <property type="project" value="UniProtKB-EC"/>
</dbReference>
<dbReference type="SUPFAM" id="SSF55073">
    <property type="entry name" value="Nucleotide cyclase"/>
    <property type="match status" value="1"/>
</dbReference>
<dbReference type="InterPro" id="IPR050401">
    <property type="entry name" value="Cyclic_nucleotide_synthase"/>
</dbReference>
<evidence type="ECO:0000256" key="7">
    <source>
        <dbReference type="ARBA" id="ARBA00022989"/>
    </source>
</evidence>
<comment type="subcellular location">
    <subcellularLocation>
        <location evidence="2">Membrane</location>
        <topology evidence="2">Single-pass type I membrane protein</topology>
    </subcellularLocation>
</comment>
<dbReference type="InterPro" id="IPR001054">
    <property type="entry name" value="A/G_cyclase"/>
</dbReference>
<gene>
    <name evidence="18" type="ORF">B4U80_00317</name>
</gene>
<evidence type="ECO:0000256" key="8">
    <source>
        <dbReference type="ARBA" id="ARBA00023134"/>
    </source>
</evidence>
<dbReference type="GO" id="GO:0001653">
    <property type="term" value="F:peptide receptor activity"/>
    <property type="evidence" value="ECO:0007669"/>
    <property type="project" value="TreeGrafter"/>
</dbReference>
<evidence type="ECO:0000256" key="3">
    <source>
        <dbReference type="ARBA" id="ARBA00012202"/>
    </source>
</evidence>
<keyword evidence="8" id="KW-0342">GTP-binding</keyword>
<evidence type="ECO:0000256" key="14">
    <source>
        <dbReference type="RuleBase" id="RU000405"/>
    </source>
</evidence>
<dbReference type="InterPro" id="IPR001828">
    <property type="entry name" value="ANF_lig-bd_rcpt"/>
</dbReference>
<dbReference type="GO" id="GO:0005524">
    <property type="term" value="F:ATP binding"/>
    <property type="evidence" value="ECO:0007669"/>
    <property type="project" value="InterPro"/>
</dbReference>
<proteinExistence type="inferred from homology"/>
<dbReference type="CDD" id="cd07302">
    <property type="entry name" value="CHD"/>
    <property type="match status" value="1"/>
</dbReference>
<reference evidence="18 19" key="1">
    <citation type="journal article" date="2018" name="Gigascience">
        <title>Genomes of trombidid mites reveal novel predicted allergens and laterally-transferred genes associated with secondary metabolism.</title>
        <authorList>
            <person name="Dong X."/>
            <person name="Chaisiri K."/>
            <person name="Xia D."/>
            <person name="Armstrong S.D."/>
            <person name="Fang Y."/>
            <person name="Donnelly M.J."/>
            <person name="Kadowaki T."/>
            <person name="McGarry J.W."/>
            <person name="Darby A.C."/>
            <person name="Makepeace B.L."/>
        </authorList>
    </citation>
    <scope>NUCLEOTIDE SEQUENCE [LARGE SCALE GENOMIC DNA]</scope>
    <source>
        <strain evidence="18">UoL-UT</strain>
    </source>
</reference>
<dbReference type="PANTHER" id="PTHR11920:SF501">
    <property type="entry name" value="GUANYLATE CYCLASE 32E"/>
    <property type="match status" value="1"/>
</dbReference>
<dbReference type="OrthoDB" id="1890790at2759"/>
<keyword evidence="7" id="KW-1133">Transmembrane helix</keyword>
<dbReference type="CDD" id="cd14042">
    <property type="entry name" value="PK_GC-A_B"/>
    <property type="match status" value="1"/>
</dbReference>
<keyword evidence="6" id="KW-0547">Nucleotide-binding</keyword>
<feature type="domain" description="Guanylate cyclase" evidence="17">
    <location>
        <begin position="677"/>
        <end position="807"/>
    </location>
</feature>
<evidence type="ECO:0000259" key="16">
    <source>
        <dbReference type="PROSITE" id="PS50011"/>
    </source>
</evidence>
<dbReference type="GO" id="GO:0005886">
    <property type="term" value="C:plasma membrane"/>
    <property type="evidence" value="ECO:0007669"/>
    <property type="project" value="TreeGrafter"/>
</dbReference>
<dbReference type="InterPro" id="IPR011009">
    <property type="entry name" value="Kinase-like_dom_sf"/>
</dbReference>
<evidence type="ECO:0000256" key="15">
    <source>
        <dbReference type="RuleBase" id="RU003431"/>
    </source>
</evidence>
<dbReference type="SUPFAM" id="SSF56112">
    <property type="entry name" value="Protein kinase-like (PK-like)"/>
    <property type="match status" value="1"/>
</dbReference>
<keyword evidence="13 15" id="KW-0141">cGMP biosynthesis</keyword>
<dbReference type="PANTHER" id="PTHR11920">
    <property type="entry name" value="GUANYLYL CYCLASE"/>
    <property type="match status" value="1"/>
</dbReference>
<keyword evidence="19" id="KW-1185">Reference proteome</keyword>
<keyword evidence="10" id="KW-0675">Receptor</keyword>
<dbReference type="InterPro" id="IPR018297">
    <property type="entry name" value="A/G_cyclase_CS"/>
</dbReference>
<dbReference type="GO" id="GO:0005525">
    <property type="term" value="F:GTP binding"/>
    <property type="evidence" value="ECO:0007669"/>
    <property type="project" value="UniProtKB-KW"/>
</dbReference>
<evidence type="ECO:0000256" key="2">
    <source>
        <dbReference type="ARBA" id="ARBA00004479"/>
    </source>
</evidence>
<dbReference type="GO" id="GO:0007168">
    <property type="term" value="P:receptor guanylyl cyclase signaling pathway"/>
    <property type="evidence" value="ECO:0007669"/>
    <property type="project" value="TreeGrafter"/>
</dbReference>
<evidence type="ECO:0000259" key="17">
    <source>
        <dbReference type="PROSITE" id="PS50125"/>
    </source>
</evidence>
<sequence length="1001" mass="113598">MLTHYFVYVLLSETDVLVDFARLLVSGDFNDVIDIKDYVIISVEDDDVYNPNNTEQFMVHQYGDHEIYEIPESLVAFQAVLLLAPSAPSNPYFYEFQNDVYERGHLPPFSIPKNEMIERQIPIVAGLAYDAVMVYAIAATSALERGENLADGEKLLDHIKGLQYESILGFSVTIDNNGDAEGNYTLLALLQTERGSNKSMKPVGTFTHQNNSSLPLLHIEHPIQWIAGKPPVSEPQCGFYGELCTLKPNWLLISVCSLTGLLMLIASSFAFRHYRYEHKLACLLWKVDIREIKSLRRKCDYPIECSKSNINLIEREKLHVKDRRSSPSPVSVRLEKGEENEIEGNTICSDENVGRYKGNLVFVRRVNKKNIDLTRTIRKELIQMRDLRHENINPFIGASVDAPNILILTLYCGRGSLQDVLKNEDLDLDNMFMASLVADLIKGMMYLHDSEIVSHGNLKSSNCLVDSRWVLQIADFGLHEFKAGQEKCGLEQEKQRYSSLWRAPELLRQEYPPAQGTQKGDVYSFAIVLHEIMTRAGPWGGCGDTVDEIRDKVTNPSNYGNSIHRPPVRGLKCADYIISCMIECWHENPESRPDFKCVNEKLKRMQTGLKANIFDNMIALMEKYSSNLEAVVQERTTQLVGEKKKTEQLLLRMLPKSVAEQLKRGVQVEAESFDCVTIYFSDIVGFTALSAESTPLQVVNLLNDLYTLFDEIIENYEVYKVETIGDAYMVVSGLPIRNGNTHAGHIASMAIHLLTAIQNFEIKHKSNERLKLRIGIHSGQCVAGVVGLKMPRYCLFGDTVNTASRMESTGEALKIHVSEDCKNILDKLGGYILEERGLTFVKGKGEMRTYWLLGKCTNNGYCQSRRLRKDYNICLCRNEKETSESRLSLQSHTDTTSIGTIEDNTIAYNDADGTVVNIRKEKLNSKCYGENNLNSYLKNEDSCIEKRYSDVSLPESSGYSSCLNLFQEYGKHILRDFHNNSFKFNRHKNEQKTKVTHNYLS</sequence>
<evidence type="ECO:0000256" key="12">
    <source>
        <dbReference type="ARBA" id="ARBA00023239"/>
    </source>
</evidence>
<dbReference type="Gene3D" id="3.30.70.1230">
    <property type="entry name" value="Nucleotide cyclase"/>
    <property type="match status" value="1"/>
</dbReference>
<accession>A0A443SF91</accession>
<dbReference type="FunFam" id="1.10.510.10:FF:000420">
    <property type="entry name" value="Guanylate cyclase"/>
    <property type="match status" value="1"/>
</dbReference>
<dbReference type="SMART" id="SM00044">
    <property type="entry name" value="CYCc"/>
    <property type="match status" value="1"/>
</dbReference>
<evidence type="ECO:0000313" key="19">
    <source>
        <dbReference type="Proteomes" id="UP000288716"/>
    </source>
</evidence>
<dbReference type="InterPro" id="IPR000719">
    <property type="entry name" value="Prot_kinase_dom"/>
</dbReference>
<dbReference type="InterPro" id="IPR029787">
    <property type="entry name" value="Nucleotide_cyclase"/>
</dbReference>
<evidence type="ECO:0000256" key="1">
    <source>
        <dbReference type="ARBA" id="ARBA00001436"/>
    </source>
</evidence>
<dbReference type="PROSITE" id="PS00452">
    <property type="entry name" value="GUANYLATE_CYCLASE_1"/>
    <property type="match status" value="1"/>
</dbReference>
<comment type="catalytic activity">
    <reaction evidence="1 15">
        <text>GTP = 3',5'-cyclic GMP + diphosphate</text>
        <dbReference type="Rhea" id="RHEA:13665"/>
        <dbReference type="ChEBI" id="CHEBI:33019"/>
        <dbReference type="ChEBI" id="CHEBI:37565"/>
        <dbReference type="ChEBI" id="CHEBI:57746"/>
        <dbReference type="EC" id="4.6.1.2"/>
    </reaction>
</comment>
<dbReference type="GO" id="GO:0004016">
    <property type="term" value="F:adenylate cyclase activity"/>
    <property type="evidence" value="ECO:0007669"/>
    <property type="project" value="TreeGrafter"/>
</dbReference>
<dbReference type="InterPro" id="IPR028082">
    <property type="entry name" value="Peripla_BP_I"/>
</dbReference>
<dbReference type="PROSITE" id="PS50011">
    <property type="entry name" value="PROTEIN_KINASE_DOM"/>
    <property type="match status" value="1"/>
</dbReference>
<protein>
    <recommendedName>
        <fullName evidence="3 15">Guanylate cyclase</fullName>
        <ecNumber evidence="3 15">4.6.1.2</ecNumber>
    </recommendedName>
</protein>